<organism evidence="6">
    <name type="scientific">Candida tenuis (strain ATCC 10573 / BCRC 21748 / CBS 615 / JCM 9827 / NBRC 10315 / NRRL Y-1498 / VKM Y-70)</name>
    <name type="common">Yeast</name>
    <name type="synonym">Yamadazyma tenuis</name>
    <dbReference type="NCBI Taxonomy" id="590646"/>
    <lineage>
        <taxon>Eukaryota</taxon>
        <taxon>Fungi</taxon>
        <taxon>Dikarya</taxon>
        <taxon>Ascomycota</taxon>
        <taxon>Saccharomycotina</taxon>
        <taxon>Pichiomycetes</taxon>
        <taxon>Debaryomycetaceae</taxon>
        <taxon>Yamadazyma</taxon>
    </lineage>
</organism>
<keyword evidence="3" id="KW-0472">Membrane</keyword>
<keyword evidence="6" id="KW-1185">Reference proteome</keyword>
<dbReference type="Gene3D" id="3.10.20.90">
    <property type="entry name" value="Phosphatidylinositol 3-kinase Catalytic Subunit, Chain A, domain 1"/>
    <property type="match status" value="1"/>
</dbReference>
<keyword evidence="3" id="KW-1133">Transmembrane helix</keyword>
<feature type="domain" description="UBX" evidence="4">
    <location>
        <begin position="388"/>
        <end position="472"/>
    </location>
</feature>
<dbReference type="GO" id="GO:0036503">
    <property type="term" value="P:ERAD pathway"/>
    <property type="evidence" value="ECO:0007669"/>
    <property type="project" value="TreeGrafter"/>
</dbReference>
<dbReference type="InterPro" id="IPR006577">
    <property type="entry name" value="UAS"/>
</dbReference>
<dbReference type="SMART" id="SM00594">
    <property type="entry name" value="UAS"/>
    <property type="match status" value="1"/>
</dbReference>
<evidence type="ECO:0000256" key="3">
    <source>
        <dbReference type="SAM" id="Phobius"/>
    </source>
</evidence>
<dbReference type="EMBL" id="GL996514">
    <property type="protein sequence ID" value="EGV65235.1"/>
    <property type="molecule type" value="Genomic_DNA"/>
</dbReference>
<evidence type="ECO:0000259" key="4">
    <source>
        <dbReference type="PROSITE" id="PS50033"/>
    </source>
</evidence>
<dbReference type="OrthoDB" id="1026733at2759"/>
<dbReference type="KEGG" id="cten:18245584"/>
<dbReference type="Pfam" id="PF00789">
    <property type="entry name" value="UBX"/>
    <property type="match status" value="1"/>
</dbReference>
<keyword evidence="3" id="KW-0812">Transmembrane</keyword>
<dbReference type="eggNOG" id="KOG1363">
    <property type="taxonomic scope" value="Eukaryota"/>
</dbReference>
<evidence type="ECO:0000313" key="6">
    <source>
        <dbReference type="Proteomes" id="UP000000707"/>
    </source>
</evidence>
<dbReference type="PROSITE" id="PS50033">
    <property type="entry name" value="UBX"/>
    <property type="match status" value="1"/>
</dbReference>
<protein>
    <recommendedName>
        <fullName evidence="4">UBX domain-containing protein</fullName>
    </recommendedName>
</protein>
<dbReference type="GO" id="GO:0043130">
    <property type="term" value="F:ubiquitin binding"/>
    <property type="evidence" value="ECO:0007669"/>
    <property type="project" value="TreeGrafter"/>
</dbReference>
<proteinExistence type="predicted"/>
<name>G3AZT3_CANTC</name>
<feature type="region of interest" description="Disordered" evidence="2">
    <location>
        <begin position="68"/>
        <end position="96"/>
    </location>
</feature>
<evidence type="ECO:0000313" key="5">
    <source>
        <dbReference type="EMBL" id="EGV65235.1"/>
    </source>
</evidence>
<dbReference type="Proteomes" id="UP000000707">
    <property type="component" value="Unassembled WGS sequence"/>
</dbReference>
<reference evidence="5 6" key="1">
    <citation type="journal article" date="2011" name="Proc. Natl. Acad. Sci. U.S.A.">
        <title>Comparative genomics of xylose-fermenting fungi for enhanced biofuel production.</title>
        <authorList>
            <person name="Wohlbach D.J."/>
            <person name="Kuo A."/>
            <person name="Sato T.K."/>
            <person name="Potts K.M."/>
            <person name="Salamov A.A."/>
            <person name="LaButti K.M."/>
            <person name="Sun H."/>
            <person name="Clum A."/>
            <person name="Pangilinan J.L."/>
            <person name="Lindquist E.A."/>
            <person name="Lucas S."/>
            <person name="Lapidus A."/>
            <person name="Jin M."/>
            <person name="Gunawan C."/>
            <person name="Balan V."/>
            <person name="Dale B.E."/>
            <person name="Jeffries T.W."/>
            <person name="Zinkel R."/>
            <person name="Barry K.W."/>
            <person name="Grigoriev I.V."/>
            <person name="Gasch A.P."/>
        </authorList>
    </citation>
    <scope>NUCLEOTIDE SEQUENCE [LARGE SCALE GENOMIC DNA]</scope>
    <source>
        <strain evidence="6">ATCC 10573 / BCRC 21748 / CBS 615 / JCM 9827 / NBRC 10315 / NRRL Y-1498 / VKM Y-70</strain>
    </source>
</reference>
<dbReference type="PANTHER" id="PTHR23322:SF1">
    <property type="entry name" value="FAS-ASSOCIATED FACTOR 2"/>
    <property type="match status" value="1"/>
</dbReference>
<dbReference type="Gene3D" id="3.40.30.10">
    <property type="entry name" value="Glutaredoxin"/>
    <property type="match status" value="1"/>
</dbReference>
<dbReference type="InterPro" id="IPR029071">
    <property type="entry name" value="Ubiquitin-like_domsf"/>
</dbReference>
<accession>G3AZT3</accession>
<evidence type="ECO:0000256" key="1">
    <source>
        <dbReference type="ARBA" id="ARBA00023054"/>
    </source>
</evidence>
<dbReference type="GO" id="GO:0005783">
    <property type="term" value="C:endoplasmic reticulum"/>
    <property type="evidence" value="ECO:0007669"/>
    <property type="project" value="TreeGrafter"/>
</dbReference>
<evidence type="ECO:0000256" key="2">
    <source>
        <dbReference type="SAM" id="MobiDB-lite"/>
    </source>
</evidence>
<dbReference type="STRING" id="590646.G3AZT3"/>
<dbReference type="AlphaFoldDB" id="G3AZT3"/>
<dbReference type="InterPro" id="IPR036249">
    <property type="entry name" value="Thioredoxin-like_sf"/>
</dbReference>
<dbReference type="HOGENOM" id="CLU_586621_0_0_1"/>
<sequence length="492" mass="57164">MNILHTSRYLLAPSHKYQSSQKQIKFLKITPAAAREFTLYRSKPHSTITNSQMSSAWFQRLFSNHQPLPNGSNNNSSSNIPGAYPQESGESVEPSARNRFNSRNIELYLSKALEYIQMVVIKPIIFILFVVFTVFAKLINTIYFRDQFKRHRLNSGTLYDPLNKSNKFIRDIEDNLQPGQNHDMLPPFYQGSYTQALYMATHKAKFLFVYLTNPENENNSSIFNKVVINDKFKALFNDPDFIIWGGDLTNPESYQLANSLNVTKFPFLGLLALTRTTTMSPNGPVKSTPKISLLVKIQGEIGSSTNVNALIQNKFVKKIEKYEPELRLIRKELLDKFINQVFTQQQDLNYQRSLAKDRLKKEQKMQEQLEEEYFKWKLDYFNNLNLEEITDKAKIAIKIPNGERVTRLFPADSDISEIFDYVELTRKDYFNKSFDKNVDPSKLVDFRPTYKFKLMSPLPPKITLNEQLNNNILIKHLNCIYPNGLLIVEELE</sequence>
<feature type="transmembrane region" description="Helical" evidence="3">
    <location>
        <begin position="124"/>
        <end position="144"/>
    </location>
</feature>
<dbReference type="SUPFAM" id="SSF52833">
    <property type="entry name" value="Thioredoxin-like"/>
    <property type="match status" value="1"/>
</dbReference>
<dbReference type="SUPFAM" id="SSF54236">
    <property type="entry name" value="Ubiquitin-like"/>
    <property type="match status" value="1"/>
</dbReference>
<dbReference type="GeneID" id="18245584"/>
<keyword evidence="1" id="KW-0175">Coiled coil</keyword>
<dbReference type="PANTHER" id="PTHR23322">
    <property type="entry name" value="FAS-ASSOCIATED PROTEIN"/>
    <property type="match status" value="1"/>
</dbReference>
<dbReference type="InterPro" id="IPR050730">
    <property type="entry name" value="UBX_domain-protein"/>
</dbReference>
<dbReference type="CDD" id="cd01767">
    <property type="entry name" value="UBX"/>
    <property type="match status" value="1"/>
</dbReference>
<dbReference type="InterPro" id="IPR001012">
    <property type="entry name" value="UBX_dom"/>
</dbReference>
<gene>
    <name evidence="5" type="ORF">CANTEDRAFT_102781</name>
</gene>